<reference evidence="1 2" key="1">
    <citation type="submission" date="2019-07" db="EMBL/GenBank/DDBJ databases">
        <title>The draft genome sequence of Aquimarina algiphila M91.</title>
        <authorList>
            <person name="Meng X."/>
        </authorList>
    </citation>
    <scope>NUCLEOTIDE SEQUENCE [LARGE SCALE GENOMIC DNA]</scope>
    <source>
        <strain evidence="1 2">M91</strain>
    </source>
</reference>
<dbReference type="OrthoDB" id="9991623at2"/>
<organism evidence="1 2">
    <name type="scientific">Aquimarina algiphila</name>
    <dbReference type="NCBI Taxonomy" id="2047982"/>
    <lineage>
        <taxon>Bacteria</taxon>
        <taxon>Pseudomonadati</taxon>
        <taxon>Bacteroidota</taxon>
        <taxon>Flavobacteriia</taxon>
        <taxon>Flavobacteriales</taxon>
        <taxon>Flavobacteriaceae</taxon>
        <taxon>Aquimarina</taxon>
    </lineage>
</organism>
<dbReference type="Proteomes" id="UP000318833">
    <property type="component" value="Unassembled WGS sequence"/>
</dbReference>
<protein>
    <submittedName>
        <fullName evidence="1">Uncharacterized protein</fullName>
    </submittedName>
</protein>
<proteinExistence type="predicted"/>
<gene>
    <name evidence="1" type="ORF">FOF46_29665</name>
</gene>
<comment type="caution">
    <text evidence="1">The sequence shown here is derived from an EMBL/GenBank/DDBJ whole genome shotgun (WGS) entry which is preliminary data.</text>
</comment>
<dbReference type="RefSeq" id="WP_143919060.1">
    <property type="nucleotide sequence ID" value="NZ_CANMIK010000113.1"/>
</dbReference>
<name>A0A554VAN4_9FLAO</name>
<sequence>MNIRYLLFNWDGRPTEVNWEVLESKKAFYKKVVLDLGKDNLKSIINTFSTIGSKAFLPDGMSWLVETCKKSPTDTWYLGSVASERMVEKLFYDHISKIKSDNQLIKDYMWILNEMIDIGSSKAYLFRENVITYRRNV</sequence>
<dbReference type="EMBL" id="VLNR01000118">
    <property type="protein sequence ID" value="TSE03270.1"/>
    <property type="molecule type" value="Genomic_DNA"/>
</dbReference>
<evidence type="ECO:0000313" key="1">
    <source>
        <dbReference type="EMBL" id="TSE03270.1"/>
    </source>
</evidence>
<accession>A0A554VAN4</accession>
<dbReference type="AlphaFoldDB" id="A0A554VAN4"/>
<evidence type="ECO:0000313" key="2">
    <source>
        <dbReference type="Proteomes" id="UP000318833"/>
    </source>
</evidence>
<keyword evidence="2" id="KW-1185">Reference proteome</keyword>